<comment type="caution">
    <text evidence="3">The sequence shown here is derived from an EMBL/GenBank/DDBJ whole genome shotgun (WGS) entry which is preliminary data.</text>
</comment>
<evidence type="ECO:0000256" key="1">
    <source>
        <dbReference type="PROSITE-ProRule" id="PRU00325"/>
    </source>
</evidence>
<name>A0ABW0W6L8_9BACL</name>
<evidence type="ECO:0000313" key="4">
    <source>
        <dbReference type="Proteomes" id="UP001596047"/>
    </source>
</evidence>
<gene>
    <name evidence="3" type="ORF">ACFPYJ_26935</name>
</gene>
<dbReference type="EMBL" id="JBHSOW010000103">
    <property type="protein sequence ID" value="MFC5652689.1"/>
    <property type="molecule type" value="Genomic_DNA"/>
</dbReference>
<evidence type="ECO:0000259" key="2">
    <source>
        <dbReference type="PROSITE" id="PS50966"/>
    </source>
</evidence>
<keyword evidence="1" id="KW-0479">Metal-binding</keyword>
<sequence length="544" mass="63030">MMKTIHTLDDIQWEQLVHQVGDSFDDLTIKRGFQYYKQERVLKLEMPAPLLLEAVIEGNEPYLVKVQLDALPVSTCTCPVRRSCKHMIAALLHYASLQERSIHAIVNARSTASLSKKAFKPAPSAAAASAKLREMAVRIPEMTVAQWHELFELGTSSLSDNTPNAQYVKEALAAIYAVKPSLSPVVEQLFGLHAHFFVLEKLVKQSLHHTQNPWQTSGTYMGFHTHVAADSVREAIEQSFANGLPVRNEPEQWERISQTAAYLRRRMLTEAKSLTYFLDLYYRLWMNWVHPNLSSGDTQLYKEELTRLLEAPEAVEAALSKLPWMLAQSRMHFYLAQDDQALALLHKASESSRIRPEDLYPCLQTLSQSASWPRLALWLEEVGPLLSSYRKGSLEPYLIYWQTAVEHLPESEPRMWQSFVRMLPFSRDIYEESMLFYGKWQQWMDYHLSTGREPADFRVSELQPIEKNAPELLLPFYHQAVERNVLEKNRHSYKAAVRLLKRLNKLYKKLKQEDRWELFFSAFSGRHSRLRALQEELRKGKLLS</sequence>
<proteinExistence type="predicted"/>
<reference evidence="4" key="1">
    <citation type="journal article" date="2019" name="Int. J. Syst. Evol. Microbiol.">
        <title>The Global Catalogue of Microorganisms (GCM) 10K type strain sequencing project: providing services to taxonomists for standard genome sequencing and annotation.</title>
        <authorList>
            <consortium name="The Broad Institute Genomics Platform"/>
            <consortium name="The Broad Institute Genome Sequencing Center for Infectious Disease"/>
            <person name="Wu L."/>
            <person name="Ma J."/>
        </authorList>
    </citation>
    <scope>NUCLEOTIDE SEQUENCE [LARGE SCALE GENOMIC DNA]</scope>
    <source>
        <strain evidence="4">CGMCC 1.3240</strain>
    </source>
</reference>
<dbReference type="InterPro" id="IPR007527">
    <property type="entry name" value="Znf_SWIM"/>
</dbReference>
<dbReference type="RefSeq" id="WP_379191337.1">
    <property type="nucleotide sequence ID" value="NZ_JBHSOW010000103.1"/>
</dbReference>
<dbReference type="PROSITE" id="PS50966">
    <property type="entry name" value="ZF_SWIM"/>
    <property type="match status" value="1"/>
</dbReference>
<keyword evidence="4" id="KW-1185">Reference proteome</keyword>
<organism evidence="3 4">
    <name type="scientific">Paenibacillus solisilvae</name>
    <dbReference type="NCBI Taxonomy" id="2486751"/>
    <lineage>
        <taxon>Bacteria</taxon>
        <taxon>Bacillati</taxon>
        <taxon>Bacillota</taxon>
        <taxon>Bacilli</taxon>
        <taxon>Bacillales</taxon>
        <taxon>Paenibacillaceae</taxon>
        <taxon>Paenibacillus</taxon>
    </lineage>
</organism>
<evidence type="ECO:0000313" key="3">
    <source>
        <dbReference type="EMBL" id="MFC5652689.1"/>
    </source>
</evidence>
<dbReference type="Proteomes" id="UP001596047">
    <property type="component" value="Unassembled WGS sequence"/>
</dbReference>
<accession>A0ABW0W6L8</accession>
<keyword evidence="1" id="KW-0863">Zinc-finger</keyword>
<protein>
    <submittedName>
        <fullName evidence="3">SWIM zinc finger domain-containing protein</fullName>
    </submittedName>
</protein>
<keyword evidence="1" id="KW-0862">Zinc</keyword>
<dbReference type="Pfam" id="PF04434">
    <property type="entry name" value="SWIM"/>
    <property type="match status" value="1"/>
</dbReference>
<feature type="domain" description="SWIM-type" evidence="2">
    <location>
        <begin position="62"/>
        <end position="95"/>
    </location>
</feature>